<dbReference type="GO" id="GO:0016887">
    <property type="term" value="F:ATP hydrolysis activity"/>
    <property type="evidence" value="ECO:0007669"/>
    <property type="project" value="InterPro"/>
</dbReference>
<dbReference type="CDD" id="cd03214">
    <property type="entry name" value="ABC_Iron-Siderophores_B12_Hemin"/>
    <property type="match status" value="1"/>
</dbReference>
<evidence type="ECO:0000259" key="4">
    <source>
        <dbReference type="PROSITE" id="PS50893"/>
    </source>
</evidence>
<comment type="caution">
    <text evidence="5">The sequence shown here is derived from an EMBL/GenBank/DDBJ whole genome shotgun (WGS) entry which is preliminary data.</text>
</comment>
<dbReference type="Proteomes" id="UP001174909">
    <property type="component" value="Unassembled WGS sequence"/>
</dbReference>
<name>A0AA35SEU7_GEOBA</name>
<dbReference type="Pfam" id="PF00005">
    <property type="entry name" value="ABC_tran"/>
    <property type="match status" value="1"/>
</dbReference>
<protein>
    <submittedName>
        <fullName evidence="5">Uncharacterized ABC transporter ATP-binding protein MJ0089</fullName>
    </submittedName>
</protein>
<keyword evidence="3 5" id="KW-0067">ATP-binding</keyword>
<keyword evidence="6" id="KW-1185">Reference proteome</keyword>
<dbReference type="PANTHER" id="PTHR42794:SF2">
    <property type="entry name" value="ABC TRANSPORTER ATP-BINDING PROTEIN"/>
    <property type="match status" value="1"/>
</dbReference>
<dbReference type="Gene3D" id="3.40.50.300">
    <property type="entry name" value="P-loop containing nucleotide triphosphate hydrolases"/>
    <property type="match status" value="1"/>
</dbReference>
<dbReference type="InterPro" id="IPR027417">
    <property type="entry name" value="P-loop_NTPase"/>
</dbReference>
<evidence type="ECO:0000256" key="1">
    <source>
        <dbReference type="ARBA" id="ARBA00022448"/>
    </source>
</evidence>
<evidence type="ECO:0000313" key="6">
    <source>
        <dbReference type="Proteomes" id="UP001174909"/>
    </source>
</evidence>
<sequence length="267" mass="29076">MILSVDEVRFSYGAVTVLDGITIGELDPGKITATIGPNAAGKTTLFKCIAGLLKPEGSIRLGGKDLRQHSREEITKKVSYLPQESPVNAVLTVFEAVLLARKHTLSWRVSDEDLRACAQILENLDIEDLSTRFLNELSGGQKQMVSIAQALVREPDVLLMDEPTSSLDLQRQLEVLDLIREVTAGRGIITLISLHDLNLAARYAAYFVVMDKGTVYASGEGHQVLTPEMLRDVYGVNATVLTSPDGILQVTPLGSVRKRGPRVDALV</sequence>
<reference evidence="5" key="1">
    <citation type="submission" date="2023-03" db="EMBL/GenBank/DDBJ databases">
        <authorList>
            <person name="Steffen K."/>
            <person name="Cardenas P."/>
        </authorList>
    </citation>
    <scope>NUCLEOTIDE SEQUENCE</scope>
</reference>
<dbReference type="PROSITE" id="PS00211">
    <property type="entry name" value="ABC_TRANSPORTER_1"/>
    <property type="match status" value="1"/>
</dbReference>
<proteinExistence type="predicted"/>
<gene>
    <name evidence="5" type="ORF">GBAR_LOCUS15646</name>
</gene>
<dbReference type="FunFam" id="3.40.50.300:FF:000134">
    <property type="entry name" value="Iron-enterobactin ABC transporter ATP-binding protein"/>
    <property type="match status" value="1"/>
</dbReference>
<evidence type="ECO:0000313" key="5">
    <source>
        <dbReference type="EMBL" id="CAI8027346.1"/>
    </source>
</evidence>
<evidence type="ECO:0000256" key="2">
    <source>
        <dbReference type="ARBA" id="ARBA00022741"/>
    </source>
</evidence>
<dbReference type="SMART" id="SM00382">
    <property type="entry name" value="AAA"/>
    <property type="match status" value="1"/>
</dbReference>
<dbReference type="InterPro" id="IPR003593">
    <property type="entry name" value="AAA+_ATPase"/>
</dbReference>
<dbReference type="InterPro" id="IPR003439">
    <property type="entry name" value="ABC_transporter-like_ATP-bd"/>
</dbReference>
<dbReference type="GO" id="GO:0005524">
    <property type="term" value="F:ATP binding"/>
    <property type="evidence" value="ECO:0007669"/>
    <property type="project" value="UniProtKB-KW"/>
</dbReference>
<keyword evidence="2" id="KW-0547">Nucleotide-binding</keyword>
<accession>A0AA35SEU7</accession>
<feature type="domain" description="ABC transporter" evidence="4">
    <location>
        <begin position="3"/>
        <end position="237"/>
    </location>
</feature>
<organism evidence="5 6">
    <name type="scientific">Geodia barretti</name>
    <name type="common">Barrett's horny sponge</name>
    <dbReference type="NCBI Taxonomy" id="519541"/>
    <lineage>
        <taxon>Eukaryota</taxon>
        <taxon>Metazoa</taxon>
        <taxon>Porifera</taxon>
        <taxon>Demospongiae</taxon>
        <taxon>Heteroscleromorpha</taxon>
        <taxon>Tetractinellida</taxon>
        <taxon>Astrophorina</taxon>
        <taxon>Geodiidae</taxon>
        <taxon>Geodia</taxon>
    </lineage>
</organism>
<dbReference type="InterPro" id="IPR017871">
    <property type="entry name" value="ABC_transporter-like_CS"/>
</dbReference>
<dbReference type="EMBL" id="CASHTH010002272">
    <property type="protein sequence ID" value="CAI8027346.1"/>
    <property type="molecule type" value="Genomic_DNA"/>
</dbReference>
<dbReference type="PROSITE" id="PS50893">
    <property type="entry name" value="ABC_TRANSPORTER_2"/>
    <property type="match status" value="1"/>
</dbReference>
<dbReference type="PANTHER" id="PTHR42794">
    <property type="entry name" value="HEMIN IMPORT ATP-BINDING PROTEIN HMUV"/>
    <property type="match status" value="1"/>
</dbReference>
<evidence type="ECO:0000256" key="3">
    <source>
        <dbReference type="ARBA" id="ARBA00022840"/>
    </source>
</evidence>
<keyword evidence="1" id="KW-0813">Transport</keyword>
<dbReference type="SUPFAM" id="SSF52540">
    <property type="entry name" value="P-loop containing nucleoside triphosphate hydrolases"/>
    <property type="match status" value="1"/>
</dbReference>
<dbReference type="AlphaFoldDB" id="A0AA35SEU7"/>